<dbReference type="Pfam" id="PF04972">
    <property type="entry name" value="BON"/>
    <property type="match status" value="6"/>
</dbReference>
<protein>
    <recommendedName>
        <fullName evidence="1">BON domain-containing protein</fullName>
    </recommendedName>
</protein>
<sequence length="484" mass="52231">MQTLDTQTTPARPERVADADITTAVEMLFHTKRGVNAHLIDIVTREGIVELAGFTDNLLARSRAEQLALAVRGVRGVINELVVRTQEVPDQQLLRDVELALSSDAATADYNVRCAVAQGVATLTGMVQSWVEKQLVLRVLEGVRGVRGIEAGHLDIRGSGLVNSDEEITAQIQELLDWDIRVNSVLVQVRTSQQVVHLTGTVGTAEEKARVVATAHQAGAVRVDARDLFVACWALDPHLRPDKLAPKADAEIGAAVRDTFRFDPRVLSYEPTVQVQAGVVTLTGTVSNLRAKQAAEQDARDVVGVWDVHNLLRVRAGQLLTDSDIRRDVVAALARDPYVGCTDFSVNVYNGKVYLYGRTNSHFEQEQAGAVAAGVNGVAAIENRVEVFGGDQPAGTVPAGATAPFPADGLSPDHALAARVRTCYFWSAALHAQDVEVQVDNGRVTLNGTVHTWHERKQAALDALEMGAHTVNNHLRVAAGHDRG</sequence>
<feature type="domain" description="BON" evidence="1">
    <location>
        <begin position="412"/>
        <end position="479"/>
    </location>
</feature>
<dbReference type="PANTHER" id="PTHR34606:SF15">
    <property type="entry name" value="BON DOMAIN-CONTAINING PROTEIN"/>
    <property type="match status" value="1"/>
</dbReference>
<dbReference type="InterPro" id="IPR051686">
    <property type="entry name" value="Lipoprotein_DolP"/>
</dbReference>
<feature type="domain" description="BON" evidence="1">
    <location>
        <begin position="89"/>
        <end position="158"/>
    </location>
</feature>
<dbReference type="PROSITE" id="PS50914">
    <property type="entry name" value="BON"/>
    <property type="match status" value="6"/>
</dbReference>
<accession>A0ABP7PJ77</accession>
<dbReference type="InterPro" id="IPR007055">
    <property type="entry name" value="BON_dom"/>
</dbReference>
<feature type="domain" description="BON" evidence="1">
    <location>
        <begin position="321"/>
        <end position="389"/>
    </location>
</feature>
<feature type="domain" description="BON" evidence="1">
    <location>
        <begin position="17"/>
        <end position="85"/>
    </location>
</feature>
<evidence type="ECO:0000259" key="1">
    <source>
        <dbReference type="PROSITE" id="PS50914"/>
    </source>
</evidence>
<proteinExistence type="predicted"/>
<reference evidence="3" key="1">
    <citation type="journal article" date="2019" name="Int. J. Syst. Evol. Microbiol.">
        <title>The Global Catalogue of Microorganisms (GCM) 10K type strain sequencing project: providing services to taxonomists for standard genome sequencing and annotation.</title>
        <authorList>
            <consortium name="The Broad Institute Genomics Platform"/>
            <consortium name="The Broad Institute Genome Sequencing Center for Infectious Disease"/>
            <person name="Wu L."/>
            <person name="Ma J."/>
        </authorList>
    </citation>
    <scope>NUCLEOTIDE SEQUENCE [LARGE SCALE GENOMIC DNA]</scope>
    <source>
        <strain evidence="3">JCM 17217</strain>
    </source>
</reference>
<organism evidence="2 3">
    <name type="scientific">Hymenobacter antarcticus</name>
    <dbReference type="NCBI Taxonomy" id="486270"/>
    <lineage>
        <taxon>Bacteria</taxon>
        <taxon>Pseudomonadati</taxon>
        <taxon>Bacteroidota</taxon>
        <taxon>Cytophagia</taxon>
        <taxon>Cytophagales</taxon>
        <taxon>Hymenobacteraceae</taxon>
        <taxon>Hymenobacter</taxon>
    </lineage>
</organism>
<comment type="caution">
    <text evidence="2">The sequence shown here is derived from an EMBL/GenBank/DDBJ whole genome shotgun (WGS) entry which is preliminary data.</text>
</comment>
<keyword evidence="3" id="KW-1185">Reference proteome</keyword>
<dbReference type="EMBL" id="BAABDI010000005">
    <property type="protein sequence ID" value="GAA3966608.1"/>
    <property type="molecule type" value="Genomic_DNA"/>
</dbReference>
<dbReference type="InterPro" id="IPR014004">
    <property type="entry name" value="Transpt-assoc_nodulatn_dom_bac"/>
</dbReference>
<dbReference type="Gene3D" id="3.30.1340.30">
    <property type="match status" value="5"/>
</dbReference>
<gene>
    <name evidence="2" type="ORF">GCM10022407_11110</name>
</gene>
<dbReference type="Proteomes" id="UP001501556">
    <property type="component" value="Unassembled WGS sequence"/>
</dbReference>
<dbReference type="SMART" id="SM00749">
    <property type="entry name" value="BON"/>
    <property type="match status" value="6"/>
</dbReference>
<dbReference type="RefSeq" id="WP_345121894.1">
    <property type="nucleotide sequence ID" value="NZ_BAABDI010000005.1"/>
</dbReference>
<evidence type="ECO:0000313" key="3">
    <source>
        <dbReference type="Proteomes" id="UP001501556"/>
    </source>
</evidence>
<dbReference type="PANTHER" id="PTHR34606">
    <property type="entry name" value="BON DOMAIN-CONTAINING PROTEIN"/>
    <property type="match status" value="1"/>
</dbReference>
<evidence type="ECO:0000313" key="2">
    <source>
        <dbReference type="EMBL" id="GAA3966608.1"/>
    </source>
</evidence>
<feature type="domain" description="BON" evidence="1">
    <location>
        <begin position="248"/>
        <end position="316"/>
    </location>
</feature>
<name>A0ABP7PJ77_9BACT</name>
<feature type="domain" description="BON" evidence="1">
    <location>
        <begin position="164"/>
        <end position="232"/>
    </location>
</feature>